<dbReference type="InterPro" id="IPR036388">
    <property type="entry name" value="WH-like_DNA-bd_sf"/>
</dbReference>
<dbReference type="SMART" id="SM00526">
    <property type="entry name" value="H15"/>
    <property type="match status" value="1"/>
</dbReference>
<dbReference type="GO" id="GO:0000786">
    <property type="term" value="C:nucleosome"/>
    <property type="evidence" value="ECO:0007669"/>
    <property type="project" value="InterPro"/>
</dbReference>
<feature type="compositionally biased region" description="Acidic residues" evidence="3">
    <location>
        <begin position="120"/>
        <end position="137"/>
    </location>
</feature>
<evidence type="ECO:0000313" key="5">
    <source>
        <dbReference type="EMBL" id="KAK7092111.1"/>
    </source>
</evidence>
<keyword evidence="1 2" id="KW-0238">DNA-binding</keyword>
<dbReference type="GO" id="GO:0030527">
    <property type="term" value="F:structural constituent of chromatin"/>
    <property type="evidence" value="ECO:0007669"/>
    <property type="project" value="InterPro"/>
</dbReference>
<dbReference type="InterPro" id="IPR005818">
    <property type="entry name" value="Histone_H1/H5_H15"/>
</dbReference>
<dbReference type="GO" id="GO:0005634">
    <property type="term" value="C:nucleus"/>
    <property type="evidence" value="ECO:0007669"/>
    <property type="project" value="UniProtKB-SubCell"/>
</dbReference>
<dbReference type="SUPFAM" id="SSF46785">
    <property type="entry name" value="Winged helix' DNA-binding domain"/>
    <property type="match status" value="1"/>
</dbReference>
<feature type="region of interest" description="Disordered" evidence="3">
    <location>
        <begin position="80"/>
        <end position="155"/>
    </location>
</feature>
<reference evidence="5 6" key="1">
    <citation type="submission" date="2024-02" db="EMBL/GenBank/DDBJ databases">
        <title>Chromosome-scale genome assembly of the rough periwinkle Littorina saxatilis.</title>
        <authorList>
            <person name="De Jode A."/>
            <person name="Faria R."/>
            <person name="Formenti G."/>
            <person name="Sims Y."/>
            <person name="Smith T.P."/>
            <person name="Tracey A."/>
            <person name="Wood J.M.D."/>
            <person name="Zagrodzka Z.B."/>
            <person name="Johannesson K."/>
            <person name="Butlin R.K."/>
            <person name="Leder E.H."/>
        </authorList>
    </citation>
    <scope>NUCLEOTIDE SEQUENCE [LARGE SCALE GENOMIC DNA]</scope>
    <source>
        <strain evidence="5">Snail1</strain>
        <tissue evidence="5">Muscle</tissue>
    </source>
</reference>
<keyword evidence="6" id="KW-1185">Reference proteome</keyword>
<dbReference type="InterPro" id="IPR005819">
    <property type="entry name" value="H1/H5"/>
</dbReference>
<name>A0AAN9AS41_9CAEN</name>
<comment type="subcellular location">
    <subcellularLocation>
        <location evidence="2">Nucleus</location>
    </subcellularLocation>
</comment>
<dbReference type="PRINTS" id="PR00624">
    <property type="entry name" value="HISTONEH5"/>
</dbReference>
<dbReference type="InterPro" id="IPR036390">
    <property type="entry name" value="WH_DNA-bd_sf"/>
</dbReference>
<feature type="domain" description="H15" evidence="4">
    <location>
        <begin position="30"/>
        <end position="94"/>
    </location>
</feature>
<protein>
    <recommendedName>
        <fullName evidence="4">H15 domain-containing protein</fullName>
    </recommendedName>
</protein>
<gene>
    <name evidence="5" type="ORF">V1264_009712</name>
</gene>
<sequence length="155" mass="16730">MSDTAVAAPAPAKTPAKKVTKPRKAAKPAEHPEYIAMVAAAVGSLKERGGSSRQAILYYIMSNYKVGDELAKINAHKKLAAEKPKKPKTAAIKKLMSPKEGCRQEAYDSDQEGRCGQAQEAEDSPEDCCQEAYDSDQEGQVSSTEGCQDPEEGRR</sequence>
<keyword evidence="2" id="KW-0539">Nucleus</keyword>
<dbReference type="GO" id="GO:0006334">
    <property type="term" value="P:nucleosome assembly"/>
    <property type="evidence" value="ECO:0007669"/>
    <property type="project" value="InterPro"/>
</dbReference>
<evidence type="ECO:0000256" key="1">
    <source>
        <dbReference type="ARBA" id="ARBA00023125"/>
    </source>
</evidence>
<evidence type="ECO:0000313" key="6">
    <source>
        <dbReference type="Proteomes" id="UP001374579"/>
    </source>
</evidence>
<dbReference type="GO" id="GO:0003677">
    <property type="term" value="F:DNA binding"/>
    <property type="evidence" value="ECO:0007669"/>
    <property type="project" value="UniProtKB-KW"/>
</dbReference>
<dbReference type="Proteomes" id="UP001374579">
    <property type="component" value="Unassembled WGS sequence"/>
</dbReference>
<comment type="caution">
    <text evidence="5">The sequence shown here is derived from an EMBL/GenBank/DDBJ whole genome shotgun (WGS) entry which is preliminary data.</text>
</comment>
<keyword evidence="2" id="KW-0158">Chromosome</keyword>
<proteinExistence type="inferred from homology"/>
<dbReference type="PROSITE" id="PS51504">
    <property type="entry name" value="H15"/>
    <property type="match status" value="1"/>
</dbReference>
<dbReference type="CDD" id="cd00073">
    <property type="entry name" value="H15"/>
    <property type="match status" value="1"/>
</dbReference>
<dbReference type="AlphaFoldDB" id="A0AAN9AS41"/>
<dbReference type="EMBL" id="JBAMIC010000022">
    <property type="protein sequence ID" value="KAK7092111.1"/>
    <property type="molecule type" value="Genomic_DNA"/>
</dbReference>
<feature type="compositionally biased region" description="Low complexity" evidence="3">
    <location>
        <begin position="1"/>
        <end position="14"/>
    </location>
</feature>
<evidence type="ECO:0000256" key="2">
    <source>
        <dbReference type="RuleBase" id="RU003894"/>
    </source>
</evidence>
<feature type="region of interest" description="Disordered" evidence="3">
    <location>
        <begin position="1"/>
        <end position="31"/>
    </location>
</feature>
<organism evidence="5 6">
    <name type="scientific">Littorina saxatilis</name>
    <dbReference type="NCBI Taxonomy" id="31220"/>
    <lineage>
        <taxon>Eukaryota</taxon>
        <taxon>Metazoa</taxon>
        <taxon>Spiralia</taxon>
        <taxon>Lophotrochozoa</taxon>
        <taxon>Mollusca</taxon>
        <taxon>Gastropoda</taxon>
        <taxon>Caenogastropoda</taxon>
        <taxon>Littorinimorpha</taxon>
        <taxon>Littorinoidea</taxon>
        <taxon>Littorinidae</taxon>
        <taxon>Littorina</taxon>
    </lineage>
</organism>
<comment type="similarity">
    <text evidence="2">Belongs to the histone H1/H5 family.</text>
</comment>
<dbReference type="Pfam" id="PF00538">
    <property type="entry name" value="Linker_histone"/>
    <property type="match status" value="1"/>
</dbReference>
<evidence type="ECO:0000259" key="4">
    <source>
        <dbReference type="PROSITE" id="PS51504"/>
    </source>
</evidence>
<evidence type="ECO:0000256" key="3">
    <source>
        <dbReference type="SAM" id="MobiDB-lite"/>
    </source>
</evidence>
<dbReference type="Gene3D" id="1.10.10.10">
    <property type="entry name" value="Winged helix-like DNA-binding domain superfamily/Winged helix DNA-binding domain"/>
    <property type="match status" value="1"/>
</dbReference>
<accession>A0AAN9AS41</accession>
<feature type="compositionally biased region" description="Basic residues" evidence="3">
    <location>
        <begin position="15"/>
        <end position="26"/>
    </location>
</feature>